<dbReference type="Proteomes" id="UP000305067">
    <property type="component" value="Unassembled WGS sequence"/>
</dbReference>
<dbReference type="InterPro" id="IPR027417">
    <property type="entry name" value="P-loop_NTPase"/>
</dbReference>
<keyword evidence="15" id="KW-1185">Reference proteome</keyword>
<feature type="compositionally biased region" description="Basic residues" evidence="11">
    <location>
        <begin position="367"/>
        <end position="386"/>
    </location>
</feature>
<evidence type="ECO:0000256" key="3">
    <source>
        <dbReference type="ARBA" id="ARBA00022741"/>
    </source>
</evidence>
<proteinExistence type="inferred from homology"/>
<accession>A0A5C3QK94</accession>
<dbReference type="PANTHER" id="PTHR47959">
    <property type="entry name" value="ATP-DEPENDENT RNA HELICASE RHLE-RELATED"/>
    <property type="match status" value="1"/>
</dbReference>
<dbReference type="Gene3D" id="3.40.50.300">
    <property type="entry name" value="P-loop containing nucleotide triphosphate hydrolases"/>
    <property type="match status" value="2"/>
</dbReference>
<gene>
    <name evidence="14" type="ORF">BDV98DRAFT_506544</name>
</gene>
<dbReference type="OrthoDB" id="1191041at2759"/>
<dbReference type="GO" id="GO:0003723">
    <property type="term" value="F:RNA binding"/>
    <property type="evidence" value="ECO:0007669"/>
    <property type="project" value="UniProtKB-KW"/>
</dbReference>
<keyword evidence="3" id="KW-0547">Nucleotide-binding</keyword>
<feature type="region of interest" description="Disordered" evidence="11">
    <location>
        <begin position="578"/>
        <end position="634"/>
    </location>
</feature>
<feature type="domain" description="Helicase C-terminal" evidence="13">
    <location>
        <begin position="402"/>
        <end position="494"/>
    </location>
</feature>
<evidence type="ECO:0000313" key="15">
    <source>
        <dbReference type="Proteomes" id="UP000305067"/>
    </source>
</evidence>
<evidence type="ECO:0000259" key="13">
    <source>
        <dbReference type="PROSITE" id="PS51194"/>
    </source>
</evidence>
<dbReference type="GO" id="GO:0016787">
    <property type="term" value="F:hydrolase activity"/>
    <property type="evidence" value="ECO:0007669"/>
    <property type="project" value="UniProtKB-KW"/>
</dbReference>
<dbReference type="PROSITE" id="PS51192">
    <property type="entry name" value="HELICASE_ATP_BIND_1"/>
    <property type="match status" value="1"/>
</dbReference>
<name>A0A5C3QK94_9AGAR</name>
<evidence type="ECO:0000256" key="4">
    <source>
        <dbReference type="ARBA" id="ARBA00022801"/>
    </source>
</evidence>
<dbReference type="Pfam" id="PF00271">
    <property type="entry name" value="Helicase_C"/>
    <property type="match status" value="2"/>
</dbReference>
<comment type="similarity">
    <text evidence="8">Belongs to the DEAD box helicase family. DDX56/DBP9 subfamily.</text>
</comment>
<dbReference type="InterPro" id="IPR001650">
    <property type="entry name" value="Helicase_C-like"/>
</dbReference>
<dbReference type="AlphaFoldDB" id="A0A5C3QK94"/>
<dbReference type="CDD" id="cd17961">
    <property type="entry name" value="DEADc_DDX56"/>
    <property type="match status" value="1"/>
</dbReference>
<dbReference type="Pfam" id="PF00270">
    <property type="entry name" value="DEAD"/>
    <property type="match status" value="1"/>
</dbReference>
<evidence type="ECO:0000256" key="8">
    <source>
        <dbReference type="ARBA" id="ARBA00038041"/>
    </source>
</evidence>
<sequence length="634" mass="70617">MAVEESVSSFSAFAHILDPRLLHAISDLGFARPTPVQAKTIPLALDSRDILARARTGSGKTAAYGLPVLQNILAAKAVRPADLLKRQATRSLILVPTRELAEQVTAFLKSLTSYCEKEITALNVAAGTTTHLERVMLSDRPDIVVGTPARVLGLILSKALIPTQVETLIIDEADLILSYGHDEDIRKILSSELMPKVFQSILMSATLSEDVEMLQGLALRDPVVLKLEDSEDERSRLSQYAVRCSEVDKFLLLYVILKLKLIQGKCIIFVNDVDRSYRVKLFLEQFSIKSCVLNSELPLNSRYHVVQEFNKGVYDYIIATDESSAYEGDEEGPEQAEEPAEAVPEDAEEDEVEEDYDAEPEEANTSSKKRKRAPPSKTKTSKRPKGGKTPSKNQEKEYGVTRGVDFIDVSCVLNFDLPTSARAYTHRVGRTARAGRTGMALSFIVPKDEFGKNHVVGSVESTRKDEKVFERIERGEKERGTQLEGIKEYKFDMKQVEAFRYRMEDALRSVTKKAIQEARVKELKSEILNSEKLKAHFEDNPLDLEYLRHDKPLHPTRIQPHMKHVPKYLMPRTAPIPGTGAAVEDGEGANSKPGAFVPFRNEKTRGRGRGRGRGGRGRGGAGGGRKKDPLKSFK</sequence>
<dbReference type="EMBL" id="ML178823">
    <property type="protein sequence ID" value="TFL01937.1"/>
    <property type="molecule type" value="Genomic_DNA"/>
</dbReference>
<keyword evidence="4 14" id="KW-0378">Hydrolase</keyword>
<dbReference type="CDD" id="cd18787">
    <property type="entry name" value="SF2_C_DEAD"/>
    <property type="match status" value="1"/>
</dbReference>
<dbReference type="PROSITE" id="PS51194">
    <property type="entry name" value="HELICASE_CTER"/>
    <property type="match status" value="1"/>
</dbReference>
<dbReference type="PANTHER" id="PTHR47959:SF21">
    <property type="entry name" value="DEAD-BOX HELICASE 56"/>
    <property type="match status" value="1"/>
</dbReference>
<evidence type="ECO:0000256" key="10">
    <source>
        <dbReference type="SAM" id="Coils"/>
    </source>
</evidence>
<keyword evidence="10" id="KW-0175">Coiled coil</keyword>
<dbReference type="InterPro" id="IPR011545">
    <property type="entry name" value="DEAD/DEAH_box_helicase_dom"/>
</dbReference>
<dbReference type="SMART" id="SM00490">
    <property type="entry name" value="HELICc"/>
    <property type="match status" value="1"/>
</dbReference>
<evidence type="ECO:0000256" key="6">
    <source>
        <dbReference type="ARBA" id="ARBA00022840"/>
    </source>
</evidence>
<reference evidence="14 15" key="1">
    <citation type="journal article" date="2019" name="Nat. Ecol. Evol.">
        <title>Megaphylogeny resolves global patterns of mushroom evolution.</title>
        <authorList>
            <person name="Varga T."/>
            <person name="Krizsan K."/>
            <person name="Foldi C."/>
            <person name="Dima B."/>
            <person name="Sanchez-Garcia M."/>
            <person name="Sanchez-Ramirez S."/>
            <person name="Szollosi G.J."/>
            <person name="Szarkandi J.G."/>
            <person name="Papp V."/>
            <person name="Albert L."/>
            <person name="Andreopoulos W."/>
            <person name="Angelini C."/>
            <person name="Antonin V."/>
            <person name="Barry K.W."/>
            <person name="Bougher N.L."/>
            <person name="Buchanan P."/>
            <person name="Buyck B."/>
            <person name="Bense V."/>
            <person name="Catcheside P."/>
            <person name="Chovatia M."/>
            <person name="Cooper J."/>
            <person name="Damon W."/>
            <person name="Desjardin D."/>
            <person name="Finy P."/>
            <person name="Geml J."/>
            <person name="Haridas S."/>
            <person name="Hughes K."/>
            <person name="Justo A."/>
            <person name="Karasinski D."/>
            <person name="Kautmanova I."/>
            <person name="Kiss B."/>
            <person name="Kocsube S."/>
            <person name="Kotiranta H."/>
            <person name="LaButti K.M."/>
            <person name="Lechner B.E."/>
            <person name="Liimatainen K."/>
            <person name="Lipzen A."/>
            <person name="Lukacs Z."/>
            <person name="Mihaltcheva S."/>
            <person name="Morgado L.N."/>
            <person name="Niskanen T."/>
            <person name="Noordeloos M.E."/>
            <person name="Ohm R.A."/>
            <person name="Ortiz-Santana B."/>
            <person name="Ovrebo C."/>
            <person name="Racz N."/>
            <person name="Riley R."/>
            <person name="Savchenko A."/>
            <person name="Shiryaev A."/>
            <person name="Soop K."/>
            <person name="Spirin V."/>
            <person name="Szebenyi C."/>
            <person name="Tomsovsky M."/>
            <person name="Tulloss R.E."/>
            <person name="Uehling J."/>
            <person name="Grigoriev I.V."/>
            <person name="Vagvolgyi C."/>
            <person name="Papp T."/>
            <person name="Martin F.M."/>
            <person name="Miettinen O."/>
            <person name="Hibbett D.S."/>
            <person name="Nagy L.G."/>
        </authorList>
    </citation>
    <scope>NUCLEOTIDE SEQUENCE [LARGE SCALE GENOMIC DNA]</scope>
    <source>
        <strain evidence="14 15">CBS 309.79</strain>
    </source>
</reference>
<feature type="compositionally biased region" description="Acidic residues" evidence="11">
    <location>
        <begin position="327"/>
        <end position="362"/>
    </location>
</feature>
<comment type="catalytic activity">
    <reaction evidence="9">
        <text>ATP + H2O = ADP + phosphate + H(+)</text>
        <dbReference type="Rhea" id="RHEA:13065"/>
        <dbReference type="ChEBI" id="CHEBI:15377"/>
        <dbReference type="ChEBI" id="CHEBI:15378"/>
        <dbReference type="ChEBI" id="CHEBI:30616"/>
        <dbReference type="ChEBI" id="CHEBI:43474"/>
        <dbReference type="ChEBI" id="CHEBI:456216"/>
        <dbReference type="EC" id="3.6.4.13"/>
    </reaction>
</comment>
<feature type="coiled-coil region" evidence="10">
    <location>
        <begin position="513"/>
        <end position="540"/>
    </location>
</feature>
<keyword evidence="5" id="KW-0347">Helicase</keyword>
<dbReference type="STRING" id="1884261.A0A5C3QK94"/>
<feature type="compositionally biased region" description="Basic and acidic residues" evidence="11">
    <location>
        <begin position="625"/>
        <end position="634"/>
    </location>
</feature>
<feature type="domain" description="Helicase ATP-binding" evidence="12">
    <location>
        <begin position="41"/>
        <end position="225"/>
    </location>
</feature>
<evidence type="ECO:0000256" key="7">
    <source>
        <dbReference type="ARBA" id="ARBA00022884"/>
    </source>
</evidence>
<protein>
    <recommendedName>
        <fullName evidence="2">RNA helicase</fullName>
        <ecNumber evidence="2">3.6.4.13</ecNumber>
    </recommendedName>
</protein>
<feature type="compositionally biased region" description="Basic residues" evidence="11">
    <location>
        <begin position="606"/>
        <end position="616"/>
    </location>
</feature>
<dbReference type="InterPro" id="IPR014001">
    <property type="entry name" value="Helicase_ATP-bd"/>
</dbReference>
<evidence type="ECO:0000256" key="11">
    <source>
        <dbReference type="SAM" id="MobiDB-lite"/>
    </source>
</evidence>
<keyword evidence="6" id="KW-0067">ATP-binding</keyword>
<comment type="function">
    <text evidence="1">ATP-binding RNA helicase involved in the biogenesis of 60S ribosomal subunits and is required for the normal formation of 25S and 5.8S rRNAs.</text>
</comment>
<dbReference type="InterPro" id="IPR050079">
    <property type="entry name" value="DEAD_box_RNA_helicase"/>
</dbReference>
<feature type="region of interest" description="Disordered" evidence="11">
    <location>
        <begin position="324"/>
        <end position="397"/>
    </location>
</feature>
<dbReference type="SMART" id="SM00487">
    <property type="entry name" value="DEXDc"/>
    <property type="match status" value="1"/>
</dbReference>
<evidence type="ECO:0000259" key="12">
    <source>
        <dbReference type="PROSITE" id="PS51192"/>
    </source>
</evidence>
<dbReference type="GO" id="GO:0005829">
    <property type="term" value="C:cytosol"/>
    <property type="evidence" value="ECO:0007669"/>
    <property type="project" value="TreeGrafter"/>
</dbReference>
<dbReference type="SUPFAM" id="SSF52540">
    <property type="entry name" value="P-loop containing nucleoside triphosphate hydrolases"/>
    <property type="match status" value="2"/>
</dbReference>
<dbReference type="GO" id="GO:0005524">
    <property type="term" value="F:ATP binding"/>
    <property type="evidence" value="ECO:0007669"/>
    <property type="project" value="UniProtKB-KW"/>
</dbReference>
<evidence type="ECO:0000256" key="2">
    <source>
        <dbReference type="ARBA" id="ARBA00012552"/>
    </source>
</evidence>
<evidence type="ECO:0000256" key="5">
    <source>
        <dbReference type="ARBA" id="ARBA00022806"/>
    </source>
</evidence>
<evidence type="ECO:0000256" key="9">
    <source>
        <dbReference type="ARBA" id="ARBA00047984"/>
    </source>
</evidence>
<organism evidence="14 15">
    <name type="scientific">Pterulicium gracile</name>
    <dbReference type="NCBI Taxonomy" id="1884261"/>
    <lineage>
        <taxon>Eukaryota</taxon>
        <taxon>Fungi</taxon>
        <taxon>Dikarya</taxon>
        <taxon>Basidiomycota</taxon>
        <taxon>Agaricomycotina</taxon>
        <taxon>Agaricomycetes</taxon>
        <taxon>Agaricomycetidae</taxon>
        <taxon>Agaricales</taxon>
        <taxon>Pleurotineae</taxon>
        <taxon>Pterulaceae</taxon>
        <taxon>Pterulicium</taxon>
    </lineage>
</organism>
<evidence type="ECO:0000313" key="14">
    <source>
        <dbReference type="EMBL" id="TFL01937.1"/>
    </source>
</evidence>
<dbReference type="EC" id="3.6.4.13" evidence="2"/>
<dbReference type="GO" id="GO:0003724">
    <property type="term" value="F:RNA helicase activity"/>
    <property type="evidence" value="ECO:0007669"/>
    <property type="project" value="UniProtKB-EC"/>
</dbReference>
<evidence type="ECO:0000256" key="1">
    <source>
        <dbReference type="ARBA" id="ARBA00003706"/>
    </source>
</evidence>
<keyword evidence="7" id="KW-0694">RNA-binding</keyword>